<feature type="compositionally biased region" description="Polar residues" evidence="1">
    <location>
        <begin position="49"/>
        <end position="59"/>
    </location>
</feature>
<dbReference type="OrthoDB" id="2374761at2759"/>
<dbReference type="EMBL" id="CAJVPJ010003254">
    <property type="protein sequence ID" value="CAG8637517.1"/>
    <property type="molecule type" value="Genomic_DNA"/>
</dbReference>
<accession>A0A9N9GVL6</accession>
<organism evidence="2 3">
    <name type="scientific">Paraglomus occultum</name>
    <dbReference type="NCBI Taxonomy" id="144539"/>
    <lineage>
        <taxon>Eukaryota</taxon>
        <taxon>Fungi</taxon>
        <taxon>Fungi incertae sedis</taxon>
        <taxon>Mucoromycota</taxon>
        <taxon>Glomeromycotina</taxon>
        <taxon>Glomeromycetes</taxon>
        <taxon>Paraglomerales</taxon>
        <taxon>Paraglomeraceae</taxon>
        <taxon>Paraglomus</taxon>
    </lineage>
</organism>
<comment type="caution">
    <text evidence="2">The sequence shown here is derived from an EMBL/GenBank/DDBJ whole genome shotgun (WGS) entry which is preliminary data.</text>
</comment>
<sequence length="75" mass="8437">FTVASHSSKIHMMKAGILKLLEFIAESESTVKVEHDNDKVQILKRKFSDINQTKSSPSKANKRDSNSEDSDESRS</sequence>
<dbReference type="Proteomes" id="UP000789572">
    <property type="component" value="Unassembled WGS sequence"/>
</dbReference>
<proteinExistence type="predicted"/>
<feature type="non-terminal residue" evidence="2">
    <location>
        <position position="1"/>
    </location>
</feature>
<keyword evidence="3" id="KW-1185">Reference proteome</keyword>
<feature type="compositionally biased region" description="Basic and acidic residues" evidence="1">
    <location>
        <begin position="61"/>
        <end position="75"/>
    </location>
</feature>
<gene>
    <name evidence="2" type="ORF">POCULU_LOCUS9239</name>
</gene>
<dbReference type="AlphaFoldDB" id="A0A9N9GVL6"/>
<evidence type="ECO:0000256" key="1">
    <source>
        <dbReference type="SAM" id="MobiDB-lite"/>
    </source>
</evidence>
<protein>
    <submittedName>
        <fullName evidence="2">5525_t:CDS:1</fullName>
    </submittedName>
</protein>
<name>A0A9N9GVL6_9GLOM</name>
<feature type="region of interest" description="Disordered" evidence="1">
    <location>
        <begin position="47"/>
        <end position="75"/>
    </location>
</feature>
<reference evidence="2" key="1">
    <citation type="submission" date="2021-06" db="EMBL/GenBank/DDBJ databases">
        <authorList>
            <person name="Kallberg Y."/>
            <person name="Tangrot J."/>
            <person name="Rosling A."/>
        </authorList>
    </citation>
    <scope>NUCLEOTIDE SEQUENCE</scope>
    <source>
        <strain evidence="2">IA702</strain>
    </source>
</reference>
<evidence type="ECO:0000313" key="3">
    <source>
        <dbReference type="Proteomes" id="UP000789572"/>
    </source>
</evidence>
<evidence type="ECO:0000313" key="2">
    <source>
        <dbReference type="EMBL" id="CAG8637517.1"/>
    </source>
</evidence>